<dbReference type="PANTHER" id="PTHR33164">
    <property type="entry name" value="TRANSCRIPTIONAL REGULATOR, MARR FAMILY"/>
    <property type="match status" value="1"/>
</dbReference>
<dbReference type="PROSITE" id="PS50995">
    <property type="entry name" value="HTH_MARR_2"/>
    <property type="match status" value="1"/>
</dbReference>
<sequence>MSKPVPQAVRRGEAPAELVAEWRELLERHAAVSCAMENALQKRHGIGLSEFETMDRLVCADQAKCRMSDLAGEIHLSQSALSRAVARLERDGLAERTMCADDRRALFVQLTAKGLRLHAEALPTHREVLLETWTGGRAETCR</sequence>
<accession>A0A366DQV1</accession>
<dbReference type="Gene3D" id="1.10.10.10">
    <property type="entry name" value="Winged helix-like DNA-binding domain superfamily/Winged helix DNA-binding domain"/>
    <property type="match status" value="1"/>
</dbReference>
<dbReference type="GO" id="GO:0003677">
    <property type="term" value="F:DNA binding"/>
    <property type="evidence" value="ECO:0007669"/>
    <property type="project" value="UniProtKB-KW"/>
</dbReference>
<keyword evidence="3" id="KW-1185">Reference proteome</keyword>
<comment type="caution">
    <text evidence="2">The sequence shown here is derived from an EMBL/GenBank/DDBJ whole genome shotgun (WGS) entry which is preliminary data.</text>
</comment>
<dbReference type="InterPro" id="IPR039422">
    <property type="entry name" value="MarR/SlyA-like"/>
</dbReference>
<evidence type="ECO:0000313" key="3">
    <source>
        <dbReference type="Proteomes" id="UP000252586"/>
    </source>
</evidence>
<gene>
    <name evidence="2" type="ORF">DFR74_104548</name>
</gene>
<dbReference type="RefSeq" id="WP_067509726.1">
    <property type="nucleotide sequence ID" value="NZ_CP107943.1"/>
</dbReference>
<dbReference type="InterPro" id="IPR036390">
    <property type="entry name" value="WH_DNA-bd_sf"/>
</dbReference>
<dbReference type="AlphaFoldDB" id="A0A366DQV1"/>
<evidence type="ECO:0000313" key="2">
    <source>
        <dbReference type="EMBL" id="RBO91839.1"/>
    </source>
</evidence>
<dbReference type="SUPFAM" id="SSF46785">
    <property type="entry name" value="Winged helix' DNA-binding domain"/>
    <property type="match status" value="1"/>
</dbReference>
<dbReference type="InterPro" id="IPR000835">
    <property type="entry name" value="HTH_MarR-typ"/>
</dbReference>
<organism evidence="2 3">
    <name type="scientific">Nocardia puris</name>
    <dbReference type="NCBI Taxonomy" id="208602"/>
    <lineage>
        <taxon>Bacteria</taxon>
        <taxon>Bacillati</taxon>
        <taxon>Actinomycetota</taxon>
        <taxon>Actinomycetes</taxon>
        <taxon>Mycobacteriales</taxon>
        <taxon>Nocardiaceae</taxon>
        <taxon>Nocardia</taxon>
    </lineage>
</organism>
<keyword evidence="2" id="KW-0238">DNA-binding</keyword>
<dbReference type="InterPro" id="IPR036388">
    <property type="entry name" value="WH-like_DNA-bd_sf"/>
</dbReference>
<dbReference type="SMART" id="SM00347">
    <property type="entry name" value="HTH_MARR"/>
    <property type="match status" value="1"/>
</dbReference>
<dbReference type="STRING" id="1210090.GCA_001613185_03374"/>
<reference evidence="2 3" key="1">
    <citation type="submission" date="2018-06" db="EMBL/GenBank/DDBJ databases">
        <title>Genomic Encyclopedia of Type Strains, Phase IV (KMG-IV): sequencing the most valuable type-strain genomes for metagenomic binning, comparative biology and taxonomic classification.</title>
        <authorList>
            <person name="Goeker M."/>
        </authorList>
    </citation>
    <scope>NUCLEOTIDE SEQUENCE [LARGE SCALE GENOMIC DNA]</scope>
    <source>
        <strain evidence="2 3">DSM 44599</strain>
    </source>
</reference>
<dbReference type="OrthoDB" id="5195026at2"/>
<dbReference type="Proteomes" id="UP000252586">
    <property type="component" value="Unassembled WGS sequence"/>
</dbReference>
<dbReference type="PANTHER" id="PTHR33164:SF99">
    <property type="entry name" value="MARR FAMILY REGULATORY PROTEIN"/>
    <property type="match status" value="1"/>
</dbReference>
<protein>
    <submittedName>
        <fullName evidence="2">DNA-binding MarR family transcriptional regulator</fullName>
    </submittedName>
</protein>
<dbReference type="Pfam" id="PF01047">
    <property type="entry name" value="MarR"/>
    <property type="match status" value="1"/>
</dbReference>
<dbReference type="PRINTS" id="PR00598">
    <property type="entry name" value="HTHMARR"/>
</dbReference>
<evidence type="ECO:0000259" key="1">
    <source>
        <dbReference type="PROSITE" id="PS50995"/>
    </source>
</evidence>
<dbReference type="GO" id="GO:0006950">
    <property type="term" value="P:response to stress"/>
    <property type="evidence" value="ECO:0007669"/>
    <property type="project" value="TreeGrafter"/>
</dbReference>
<proteinExistence type="predicted"/>
<dbReference type="EMBL" id="QNRE01000004">
    <property type="protein sequence ID" value="RBO91839.1"/>
    <property type="molecule type" value="Genomic_DNA"/>
</dbReference>
<name>A0A366DQV1_9NOCA</name>
<dbReference type="GO" id="GO:0003700">
    <property type="term" value="F:DNA-binding transcription factor activity"/>
    <property type="evidence" value="ECO:0007669"/>
    <property type="project" value="InterPro"/>
</dbReference>
<feature type="domain" description="HTH marR-type" evidence="1">
    <location>
        <begin position="15"/>
        <end position="142"/>
    </location>
</feature>